<comment type="caution">
    <text evidence="2">The sequence shown here is derived from an EMBL/GenBank/DDBJ whole genome shotgun (WGS) entry which is preliminary data.</text>
</comment>
<evidence type="ECO:0008006" key="4">
    <source>
        <dbReference type="Google" id="ProtNLM"/>
    </source>
</evidence>
<organism evidence="2 3">
    <name type="scientific">Alloalcanivorax profundimaris</name>
    <dbReference type="NCBI Taxonomy" id="2735259"/>
    <lineage>
        <taxon>Bacteria</taxon>
        <taxon>Pseudomonadati</taxon>
        <taxon>Pseudomonadota</taxon>
        <taxon>Gammaproteobacteria</taxon>
        <taxon>Oceanospirillales</taxon>
        <taxon>Alcanivoracaceae</taxon>
        <taxon>Alloalcanivorax</taxon>
    </lineage>
</organism>
<protein>
    <recommendedName>
        <fullName evidence="4">Bulb-type lectin domain-containing protein</fullName>
    </recommendedName>
</protein>
<dbReference type="SUPFAM" id="SSF63825">
    <property type="entry name" value="YWTD domain"/>
    <property type="match status" value="1"/>
</dbReference>
<evidence type="ECO:0000256" key="1">
    <source>
        <dbReference type="SAM" id="MobiDB-lite"/>
    </source>
</evidence>
<proteinExistence type="predicted"/>
<gene>
    <name evidence="2" type="ORF">Y5W_00002</name>
</gene>
<evidence type="ECO:0000313" key="3">
    <source>
        <dbReference type="Proteomes" id="UP000662703"/>
    </source>
</evidence>
<sequence>MVLGQSDFTHCKENDDNQDGTVDAAPTARTFDSPRGLWTDGNRLVVMDRSNNRALIWSSFPTSNFQAADLVLGQGDFIHNARNDDDQDGSSDSDASGRTLELPQGVDSNGVQLAIADQINSRVLIWNSFPTSNFEPADVVLGQGDFNHHRGNDDNQDGISDAAATARTLLSPSSVRFINNGLLVVDSSNNRVLVYRPQ</sequence>
<name>A0ABS0AKQ0_9GAMM</name>
<reference evidence="2 3" key="1">
    <citation type="submission" date="2012-09" db="EMBL/GenBank/DDBJ databases">
        <title>Genome Sequence of alkane-degrading Bacterium Alcanivorax sp. 521-1.</title>
        <authorList>
            <person name="Lai Q."/>
            <person name="Shao Z."/>
        </authorList>
    </citation>
    <scope>NUCLEOTIDE SEQUENCE [LARGE SCALE GENOMIC DNA]</scope>
    <source>
        <strain evidence="2 3">521-1</strain>
    </source>
</reference>
<feature type="region of interest" description="Disordered" evidence="1">
    <location>
        <begin position="1"/>
        <end position="26"/>
    </location>
</feature>
<keyword evidence="3" id="KW-1185">Reference proteome</keyword>
<feature type="region of interest" description="Disordered" evidence="1">
    <location>
        <begin position="79"/>
        <end position="104"/>
    </location>
</feature>
<dbReference type="EMBL" id="ARXX01000001">
    <property type="protein sequence ID" value="MBF5054708.1"/>
    <property type="molecule type" value="Genomic_DNA"/>
</dbReference>
<dbReference type="Proteomes" id="UP000662703">
    <property type="component" value="Unassembled WGS sequence"/>
</dbReference>
<accession>A0ABS0AKQ0</accession>
<evidence type="ECO:0000313" key="2">
    <source>
        <dbReference type="EMBL" id="MBF5054708.1"/>
    </source>
</evidence>